<name>A0A549SNX7_9HYPH</name>
<dbReference type="SUPFAM" id="SSF53300">
    <property type="entry name" value="vWA-like"/>
    <property type="match status" value="1"/>
</dbReference>
<gene>
    <name evidence="2" type="ORF">FNA46_24555</name>
</gene>
<comment type="caution">
    <text evidence="2">The sequence shown here is derived from an EMBL/GenBank/DDBJ whole genome shotgun (WGS) entry which is preliminary data.</text>
</comment>
<dbReference type="Proteomes" id="UP000316801">
    <property type="component" value="Unassembled WGS sequence"/>
</dbReference>
<keyword evidence="1" id="KW-1133">Transmembrane helix</keyword>
<dbReference type="RefSeq" id="WP_143127869.1">
    <property type="nucleotide sequence ID" value="NZ_VJMG01000098.1"/>
</dbReference>
<reference evidence="2 3" key="1">
    <citation type="submission" date="2019-07" db="EMBL/GenBank/DDBJ databases">
        <title>Ln-dependent methylotrophs.</title>
        <authorList>
            <person name="Tani A."/>
        </authorList>
    </citation>
    <scope>NUCLEOTIDE SEQUENCE [LARGE SCALE GENOMIC DNA]</scope>
    <source>
        <strain evidence="2 3">SM12</strain>
    </source>
</reference>
<evidence type="ECO:0000256" key="1">
    <source>
        <dbReference type="SAM" id="Phobius"/>
    </source>
</evidence>
<evidence type="ECO:0000313" key="2">
    <source>
        <dbReference type="EMBL" id="TRL31330.1"/>
    </source>
</evidence>
<dbReference type="Gene3D" id="3.40.50.410">
    <property type="entry name" value="von Willebrand factor, type A domain"/>
    <property type="match status" value="1"/>
</dbReference>
<keyword evidence="1" id="KW-0472">Membrane</keyword>
<accession>A0A549SNX7</accession>
<protein>
    <submittedName>
        <fullName evidence="2">Uncharacterized protein</fullName>
    </submittedName>
</protein>
<proteinExistence type="predicted"/>
<feature type="non-terminal residue" evidence="2">
    <location>
        <position position="359"/>
    </location>
</feature>
<dbReference type="EMBL" id="VJMG01000098">
    <property type="protein sequence ID" value="TRL31330.1"/>
    <property type="molecule type" value="Genomic_DNA"/>
</dbReference>
<feature type="transmembrane region" description="Helical" evidence="1">
    <location>
        <begin position="20"/>
        <end position="43"/>
    </location>
</feature>
<keyword evidence="3" id="KW-1185">Reference proteome</keyword>
<keyword evidence="1" id="KW-0812">Transmembrane</keyword>
<organism evidence="2 3">
    <name type="scientific">Rhizobium straminoryzae</name>
    <dbReference type="NCBI Taxonomy" id="1387186"/>
    <lineage>
        <taxon>Bacteria</taxon>
        <taxon>Pseudomonadati</taxon>
        <taxon>Pseudomonadota</taxon>
        <taxon>Alphaproteobacteria</taxon>
        <taxon>Hyphomicrobiales</taxon>
        <taxon>Rhizobiaceae</taxon>
        <taxon>Rhizobium/Agrobacterium group</taxon>
        <taxon>Rhizobium</taxon>
    </lineage>
</organism>
<evidence type="ECO:0000313" key="3">
    <source>
        <dbReference type="Proteomes" id="UP000316801"/>
    </source>
</evidence>
<sequence>MQLIDFLHGFLRDRTGNFGIMTALIAAPLVGVAGMAVDIGYALDQRTTLMAAADAAAVGALSEKSAGVAAALAMTGDGTVAVGSQDARHLFEGQLGGQSGAKVTRVDIDISRSGGDLYSSLTFTAEVPTAFMTIFGYDSMQISGTATATYQTNAFVDFYMLLDNTPSMGLGATAADIAAMQRNTPDSCAFACHETQNPDNYYLVAKSIGVNMRIDVVREATQELTHDATKYAQTVGQYRMAVYSFGATADTAGLTEVAPMSDDMAKVRTATDALDLMTTPKNNYKSNQLTDFDAALTKLKTIIGTGGTGTTNSNRQKVLFFVSDGVADAAKPNCSEELKGTRCQEPIDTSFCTPLKQNG</sequence>
<dbReference type="InterPro" id="IPR036465">
    <property type="entry name" value="vWFA_dom_sf"/>
</dbReference>
<dbReference type="AlphaFoldDB" id="A0A549SNX7"/>